<evidence type="ECO:0000256" key="6">
    <source>
        <dbReference type="ARBA" id="ARBA00023098"/>
    </source>
</evidence>
<feature type="region of interest" description="ACP-binding" evidence="9">
    <location>
        <begin position="253"/>
        <end position="257"/>
    </location>
</feature>
<dbReference type="CDD" id="cd00830">
    <property type="entry name" value="KAS_III"/>
    <property type="match status" value="1"/>
</dbReference>
<evidence type="ECO:0000256" key="9">
    <source>
        <dbReference type="HAMAP-Rule" id="MF_01815"/>
    </source>
</evidence>
<keyword evidence="13" id="KW-1185">Reference proteome</keyword>
<keyword evidence="8 9" id="KW-0012">Acyltransferase</keyword>
<feature type="active site" evidence="9">
    <location>
        <position position="116"/>
    </location>
</feature>
<organism evidence="12 13">
    <name type="scientific">Paenibacillus residui</name>
    <dbReference type="NCBI Taxonomy" id="629724"/>
    <lineage>
        <taxon>Bacteria</taxon>
        <taxon>Bacillati</taxon>
        <taxon>Bacillota</taxon>
        <taxon>Bacilli</taxon>
        <taxon>Bacillales</taxon>
        <taxon>Paenibacillaceae</taxon>
        <taxon>Paenibacillus</taxon>
    </lineage>
</organism>
<feature type="active site" evidence="9">
    <location>
        <position position="252"/>
    </location>
</feature>
<name>A0ABW3D9U2_9BACL</name>
<feature type="domain" description="Beta-ketoacyl-[acyl-carrier-protein] synthase III C-terminal" evidence="10">
    <location>
        <begin position="237"/>
        <end position="325"/>
    </location>
</feature>
<keyword evidence="5 9" id="KW-0276">Fatty acid metabolism</keyword>
<keyword evidence="4 9" id="KW-0808">Transferase</keyword>
<keyword evidence="3 9" id="KW-0444">Lipid biosynthesis</keyword>
<evidence type="ECO:0000259" key="11">
    <source>
        <dbReference type="Pfam" id="PF08545"/>
    </source>
</evidence>
<keyword evidence="6 9" id="KW-0443">Lipid metabolism</keyword>
<comment type="catalytic activity">
    <reaction evidence="9">
        <text>malonyl-[ACP] + acetyl-CoA + H(+) = 3-oxobutanoyl-[ACP] + CO2 + CoA</text>
        <dbReference type="Rhea" id="RHEA:12080"/>
        <dbReference type="Rhea" id="RHEA-COMP:9623"/>
        <dbReference type="Rhea" id="RHEA-COMP:9625"/>
        <dbReference type="ChEBI" id="CHEBI:15378"/>
        <dbReference type="ChEBI" id="CHEBI:16526"/>
        <dbReference type="ChEBI" id="CHEBI:57287"/>
        <dbReference type="ChEBI" id="CHEBI:57288"/>
        <dbReference type="ChEBI" id="CHEBI:78449"/>
        <dbReference type="ChEBI" id="CHEBI:78450"/>
        <dbReference type="EC" id="2.3.1.180"/>
    </reaction>
</comment>
<evidence type="ECO:0000256" key="4">
    <source>
        <dbReference type="ARBA" id="ARBA00022679"/>
    </source>
</evidence>
<dbReference type="PANTHER" id="PTHR34069">
    <property type="entry name" value="3-OXOACYL-[ACYL-CARRIER-PROTEIN] SYNTHASE 3"/>
    <property type="match status" value="1"/>
</dbReference>
<dbReference type="NCBIfam" id="NF006829">
    <property type="entry name" value="PRK09352.1"/>
    <property type="match status" value="1"/>
</dbReference>
<dbReference type="PANTHER" id="PTHR34069:SF2">
    <property type="entry name" value="BETA-KETOACYL-[ACYL-CARRIER-PROTEIN] SYNTHASE III"/>
    <property type="match status" value="1"/>
</dbReference>
<dbReference type="HAMAP" id="MF_01815">
    <property type="entry name" value="FabH"/>
    <property type="match status" value="1"/>
</dbReference>
<dbReference type="InterPro" id="IPR013747">
    <property type="entry name" value="ACP_syn_III_C"/>
</dbReference>
<evidence type="ECO:0000259" key="10">
    <source>
        <dbReference type="Pfam" id="PF08541"/>
    </source>
</evidence>
<evidence type="ECO:0000256" key="5">
    <source>
        <dbReference type="ARBA" id="ARBA00022832"/>
    </source>
</evidence>
<dbReference type="Pfam" id="PF08545">
    <property type="entry name" value="ACP_syn_III"/>
    <property type="match status" value="1"/>
</dbReference>
<comment type="domain">
    <text evidence="9">The last Arg residue of the ACP-binding site is essential for the weak association between ACP/AcpP and FabH.</text>
</comment>
<keyword evidence="9" id="KW-0511">Multifunctional enzyme</keyword>
<dbReference type="EC" id="2.3.1.180" evidence="9"/>
<dbReference type="Gene3D" id="3.40.47.10">
    <property type="match status" value="1"/>
</dbReference>
<evidence type="ECO:0000256" key="7">
    <source>
        <dbReference type="ARBA" id="ARBA00023160"/>
    </source>
</evidence>
<evidence type="ECO:0000256" key="3">
    <source>
        <dbReference type="ARBA" id="ARBA00022516"/>
    </source>
</evidence>
<sequence length="334" mass="36628">MIMSHHAAVTAIGSSVPERILDNKALEQMIDTSDEWIVQRTGIKERRIASEDQFTSHLCANAVAHMMKQYNKEVRDCDFIIACTHTPDLPFPMVSSMLQSRFGIEQAGAMDLNATCAGFVYGLHLADTMIRSGMHRKILVVAGDTMSKITDYTDRTTCILFGDGAGAALVERQPESGFLGYHFDTDGNGGSLVYRTGLAKNLNGNPLKDSGLFVQNGREVYKWAVTTVPAGMRKVAENSGLELEDVDWFIPHSANLRMIESICEKSGFPMDRTLYSLVHYGNTSAATIPLAWDQAVRDGKIKPGDRVMLYGFGGGLVQAGLLIRWGGLPVKFAK</sequence>
<dbReference type="EMBL" id="JBHTIU010000035">
    <property type="protein sequence ID" value="MFD0869741.1"/>
    <property type="molecule type" value="Genomic_DNA"/>
</dbReference>
<dbReference type="NCBIfam" id="TIGR00747">
    <property type="entry name" value="fabH"/>
    <property type="match status" value="1"/>
</dbReference>
<accession>A0ABW3D9U2</accession>
<evidence type="ECO:0000313" key="13">
    <source>
        <dbReference type="Proteomes" id="UP001597120"/>
    </source>
</evidence>
<comment type="caution">
    <text evidence="12">The sequence shown here is derived from an EMBL/GenBank/DDBJ whole genome shotgun (WGS) entry which is preliminary data.</text>
</comment>
<comment type="pathway">
    <text evidence="9">Lipid metabolism; fatty acid biosynthesis.</text>
</comment>
<feature type="domain" description="Beta-ketoacyl-[acyl-carrier-protein] synthase III N-terminal" evidence="11">
    <location>
        <begin position="110"/>
        <end position="187"/>
    </location>
</feature>
<keyword evidence="2 9" id="KW-0963">Cytoplasm</keyword>
<comment type="subunit">
    <text evidence="9">Homodimer.</text>
</comment>
<dbReference type="SUPFAM" id="SSF53901">
    <property type="entry name" value="Thiolase-like"/>
    <property type="match status" value="1"/>
</dbReference>
<keyword evidence="7 9" id="KW-0275">Fatty acid biosynthesis</keyword>
<dbReference type="Pfam" id="PF08541">
    <property type="entry name" value="ACP_syn_III_C"/>
    <property type="match status" value="1"/>
</dbReference>
<proteinExistence type="inferred from homology"/>
<dbReference type="RefSeq" id="WP_144939907.1">
    <property type="nucleotide sequence ID" value="NZ_JBHTIU010000035.1"/>
</dbReference>
<gene>
    <name evidence="9" type="primary">fabH</name>
    <name evidence="12" type="ORF">ACFQ03_11310</name>
</gene>
<comment type="function">
    <text evidence="9">Catalyzes the condensation reaction of fatty acid synthesis by the addition to an acyl acceptor of two carbons from malonyl-ACP. Catalyzes the first condensation reaction which initiates fatty acid synthesis and may therefore play a role in governing the total rate of fatty acid production. Possesses both acetoacetyl-ACP synthase and acetyl transacylase activities. Its substrate specificity determines the biosynthesis of branched-chain and/or straight-chain of fatty acids.</text>
</comment>
<protein>
    <recommendedName>
        <fullName evidence="9">Beta-ketoacyl-[acyl-carrier-protein] synthase III</fullName>
        <shortName evidence="9">Beta-ketoacyl-ACP synthase III</shortName>
        <shortName evidence="9">KAS III</shortName>
        <ecNumber evidence="9">2.3.1.180</ecNumber>
    </recommendedName>
    <alternativeName>
        <fullName evidence="9">3-oxoacyl-[acyl-carrier-protein] synthase 3</fullName>
    </alternativeName>
    <alternativeName>
        <fullName evidence="9">3-oxoacyl-[acyl-carrier-protein] synthase III</fullName>
    </alternativeName>
</protein>
<evidence type="ECO:0000256" key="8">
    <source>
        <dbReference type="ARBA" id="ARBA00023315"/>
    </source>
</evidence>
<evidence type="ECO:0000256" key="1">
    <source>
        <dbReference type="ARBA" id="ARBA00008642"/>
    </source>
</evidence>
<reference evidence="13" key="1">
    <citation type="journal article" date="2019" name="Int. J. Syst. Evol. Microbiol.">
        <title>The Global Catalogue of Microorganisms (GCM) 10K type strain sequencing project: providing services to taxonomists for standard genome sequencing and annotation.</title>
        <authorList>
            <consortium name="The Broad Institute Genomics Platform"/>
            <consortium name="The Broad Institute Genome Sequencing Center for Infectious Disease"/>
            <person name="Wu L."/>
            <person name="Ma J."/>
        </authorList>
    </citation>
    <scope>NUCLEOTIDE SEQUENCE [LARGE SCALE GENOMIC DNA]</scope>
    <source>
        <strain evidence="13">CCUG 57263</strain>
    </source>
</reference>
<comment type="similarity">
    <text evidence="1 9">Belongs to the thiolase-like superfamily. FabH family.</text>
</comment>
<evidence type="ECO:0000256" key="2">
    <source>
        <dbReference type="ARBA" id="ARBA00022490"/>
    </source>
</evidence>
<evidence type="ECO:0000313" key="12">
    <source>
        <dbReference type="EMBL" id="MFD0869741.1"/>
    </source>
</evidence>
<dbReference type="InterPro" id="IPR016039">
    <property type="entry name" value="Thiolase-like"/>
</dbReference>
<dbReference type="Proteomes" id="UP001597120">
    <property type="component" value="Unassembled WGS sequence"/>
</dbReference>
<feature type="active site" evidence="9">
    <location>
        <position position="282"/>
    </location>
</feature>
<comment type="subcellular location">
    <subcellularLocation>
        <location evidence="9">Cytoplasm</location>
    </subcellularLocation>
</comment>
<dbReference type="InterPro" id="IPR004655">
    <property type="entry name" value="FabH"/>
</dbReference>
<dbReference type="InterPro" id="IPR013751">
    <property type="entry name" value="ACP_syn_III_N"/>
</dbReference>